<keyword evidence="2" id="KW-1185">Reference proteome</keyword>
<name>A0AA88CUH9_FICCA</name>
<dbReference type="EMBL" id="BTGU01000005">
    <property type="protein sequence ID" value="GMN35408.1"/>
    <property type="molecule type" value="Genomic_DNA"/>
</dbReference>
<evidence type="ECO:0000313" key="2">
    <source>
        <dbReference type="Proteomes" id="UP001187192"/>
    </source>
</evidence>
<organism evidence="1 2">
    <name type="scientific">Ficus carica</name>
    <name type="common">Common fig</name>
    <dbReference type="NCBI Taxonomy" id="3494"/>
    <lineage>
        <taxon>Eukaryota</taxon>
        <taxon>Viridiplantae</taxon>
        <taxon>Streptophyta</taxon>
        <taxon>Embryophyta</taxon>
        <taxon>Tracheophyta</taxon>
        <taxon>Spermatophyta</taxon>
        <taxon>Magnoliopsida</taxon>
        <taxon>eudicotyledons</taxon>
        <taxon>Gunneridae</taxon>
        <taxon>Pentapetalae</taxon>
        <taxon>rosids</taxon>
        <taxon>fabids</taxon>
        <taxon>Rosales</taxon>
        <taxon>Moraceae</taxon>
        <taxon>Ficeae</taxon>
        <taxon>Ficus</taxon>
    </lineage>
</organism>
<reference evidence="1" key="1">
    <citation type="submission" date="2023-07" db="EMBL/GenBank/DDBJ databases">
        <title>draft genome sequence of fig (Ficus carica).</title>
        <authorList>
            <person name="Takahashi T."/>
            <person name="Nishimura K."/>
        </authorList>
    </citation>
    <scope>NUCLEOTIDE SEQUENCE</scope>
</reference>
<comment type="caution">
    <text evidence="1">The sequence shown here is derived from an EMBL/GenBank/DDBJ whole genome shotgun (WGS) entry which is preliminary data.</text>
</comment>
<sequence length="97" mass="10475">MVMDSSSNHVPLIRNHSNHERDNLVNVYGVIEDFGNESKKLWKLAGPAIFTAISQYSLGALTQTFAGLVGELELAAVSVENSVVAGLAFGIMTQKRV</sequence>
<dbReference type="AlphaFoldDB" id="A0AA88CUH9"/>
<gene>
    <name evidence="1" type="ORF">TIFTF001_005295</name>
</gene>
<dbReference type="Proteomes" id="UP001187192">
    <property type="component" value="Unassembled WGS sequence"/>
</dbReference>
<evidence type="ECO:0008006" key="3">
    <source>
        <dbReference type="Google" id="ProtNLM"/>
    </source>
</evidence>
<protein>
    <recommendedName>
        <fullName evidence="3">Multi antimicrobial extrusion protein</fullName>
    </recommendedName>
</protein>
<accession>A0AA88CUH9</accession>
<proteinExistence type="predicted"/>
<evidence type="ECO:0000313" key="1">
    <source>
        <dbReference type="EMBL" id="GMN35408.1"/>
    </source>
</evidence>